<proteinExistence type="predicted"/>
<evidence type="ECO:0000313" key="3">
    <source>
        <dbReference type="Proteomes" id="UP001236723"/>
    </source>
</evidence>
<organism evidence="2 3">
    <name type="scientific">Alkalibacillus filiformis</name>
    <dbReference type="NCBI Taxonomy" id="200990"/>
    <lineage>
        <taxon>Bacteria</taxon>
        <taxon>Bacillati</taxon>
        <taxon>Bacillota</taxon>
        <taxon>Bacilli</taxon>
        <taxon>Bacillales</taxon>
        <taxon>Bacillaceae</taxon>
        <taxon>Alkalibacillus</taxon>
    </lineage>
</organism>
<feature type="compositionally biased region" description="Basic and acidic residues" evidence="1">
    <location>
        <begin position="35"/>
        <end position="46"/>
    </location>
</feature>
<accession>A0ABU0DV19</accession>
<feature type="region of interest" description="Disordered" evidence="1">
    <location>
        <begin position="1"/>
        <end position="60"/>
    </location>
</feature>
<gene>
    <name evidence="2" type="ORF">J2R98_002127</name>
</gene>
<dbReference type="RefSeq" id="WP_307068746.1">
    <property type="nucleotide sequence ID" value="NZ_JAUSUP010000006.1"/>
</dbReference>
<dbReference type="EMBL" id="JAUSUP010000006">
    <property type="protein sequence ID" value="MDQ0352293.1"/>
    <property type="molecule type" value="Genomic_DNA"/>
</dbReference>
<evidence type="ECO:0008006" key="4">
    <source>
        <dbReference type="Google" id="ProtNLM"/>
    </source>
</evidence>
<protein>
    <recommendedName>
        <fullName evidence="4">Glycogen biosynthesis protein GlgD</fullName>
    </recommendedName>
</protein>
<keyword evidence="3" id="KW-1185">Reference proteome</keyword>
<reference evidence="2 3" key="1">
    <citation type="submission" date="2023-07" db="EMBL/GenBank/DDBJ databases">
        <title>Genomic Encyclopedia of Type Strains, Phase IV (KMG-IV): sequencing the most valuable type-strain genomes for metagenomic binning, comparative biology and taxonomic classification.</title>
        <authorList>
            <person name="Goeker M."/>
        </authorList>
    </citation>
    <scope>NUCLEOTIDE SEQUENCE [LARGE SCALE GENOMIC DNA]</scope>
    <source>
        <strain evidence="2 3">DSM 15448</strain>
    </source>
</reference>
<name>A0ABU0DV19_9BACI</name>
<sequence length="60" mass="7152">MNRNQKQKQSQDHNQYRKTKEETADELNPDDFNEQDGKPRSGRLNDDITDELNPDDFDEK</sequence>
<comment type="caution">
    <text evidence="2">The sequence shown here is derived from an EMBL/GenBank/DDBJ whole genome shotgun (WGS) entry which is preliminary data.</text>
</comment>
<feature type="compositionally biased region" description="Acidic residues" evidence="1">
    <location>
        <begin position="47"/>
        <end position="60"/>
    </location>
</feature>
<feature type="compositionally biased region" description="Basic and acidic residues" evidence="1">
    <location>
        <begin position="9"/>
        <end position="22"/>
    </location>
</feature>
<evidence type="ECO:0000256" key="1">
    <source>
        <dbReference type="SAM" id="MobiDB-lite"/>
    </source>
</evidence>
<feature type="compositionally biased region" description="Acidic residues" evidence="1">
    <location>
        <begin position="23"/>
        <end position="34"/>
    </location>
</feature>
<evidence type="ECO:0000313" key="2">
    <source>
        <dbReference type="EMBL" id="MDQ0352293.1"/>
    </source>
</evidence>
<dbReference type="Proteomes" id="UP001236723">
    <property type="component" value="Unassembled WGS sequence"/>
</dbReference>